<accession>A0A8D8U7K5</accession>
<reference evidence="2" key="1">
    <citation type="submission" date="2021-05" db="EMBL/GenBank/DDBJ databases">
        <authorList>
            <person name="Alioto T."/>
            <person name="Alioto T."/>
            <person name="Gomez Garrido J."/>
        </authorList>
    </citation>
    <scope>NUCLEOTIDE SEQUENCE</scope>
</reference>
<feature type="region of interest" description="Disordered" evidence="1">
    <location>
        <begin position="47"/>
        <end position="78"/>
    </location>
</feature>
<organism evidence="2">
    <name type="scientific">Cacopsylla melanoneura</name>
    <dbReference type="NCBI Taxonomy" id="428564"/>
    <lineage>
        <taxon>Eukaryota</taxon>
        <taxon>Metazoa</taxon>
        <taxon>Ecdysozoa</taxon>
        <taxon>Arthropoda</taxon>
        <taxon>Hexapoda</taxon>
        <taxon>Insecta</taxon>
        <taxon>Pterygota</taxon>
        <taxon>Neoptera</taxon>
        <taxon>Paraneoptera</taxon>
        <taxon>Hemiptera</taxon>
        <taxon>Sternorrhyncha</taxon>
        <taxon>Psylloidea</taxon>
        <taxon>Psyllidae</taxon>
        <taxon>Psyllinae</taxon>
        <taxon>Cacopsylla</taxon>
    </lineage>
</organism>
<feature type="compositionally biased region" description="Low complexity" evidence="1">
    <location>
        <begin position="47"/>
        <end position="73"/>
    </location>
</feature>
<evidence type="ECO:0000256" key="1">
    <source>
        <dbReference type="SAM" id="MobiDB-lite"/>
    </source>
</evidence>
<dbReference type="AlphaFoldDB" id="A0A8D8U7K5"/>
<evidence type="ECO:0000313" key="2">
    <source>
        <dbReference type="EMBL" id="CAG6700974.1"/>
    </source>
</evidence>
<proteinExistence type="predicted"/>
<name>A0A8D8U7K5_9HEMI</name>
<protein>
    <submittedName>
        <fullName evidence="2">Uncharacterized protein</fullName>
    </submittedName>
</protein>
<dbReference type="EMBL" id="HBUF01339644">
    <property type="protein sequence ID" value="CAG6700974.1"/>
    <property type="molecule type" value="Transcribed_RNA"/>
</dbReference>
<sequence length="176" mass="20008">MSRGWSTRRLTCGVNDPTISSSTLRRISAWLSWLWEKVGTTTITCSHGTTKHPSWAPTRPTSPPRSSTFSPASDGRTTARPSAPLWWLPGHNVQEMAVIRTCGDGETRICHSKIRMWLSRQVHGLLYVVQRRCCAQGCQRCHCHHQDQENHSVCRLVPHRIQARYQLPAPNCGTRW</sequence>